<keyword evidence="3" id="KW-1185">Reference proteome</keyword>
<dbReference type="AlphaFoldDB" id="A0A9X2B857"/>
<organism evidence="2 3">
    <name type="scientific">Paenibacillus mangrovi</name>
    <dbReference type="NCBI Taxonomy" id="2931978"/>
    <lineage>
        <taxon>Bacteria</taxon>
        <taxon>Bacillati</taxon>
        <taxon>Bacillota</taxon>
        <taxon>Bacilli</taxon>
        <taxon>Bacillales</taxon>
        <taxon>Paenibacillaceae</taxon>
        <taxon>Paenibacillus</taxon>
    </lineage>
</organism>
<dbReference type="Proteomes" id="UP001139347">
    <property type="component" value="Unassembled WGS sequence"/>
</dbReference>
<dbReference type="EMBL" id="JALIRP010000009">
    <property type="protein sequence ID" value="MCJ8014133.1"/>
    <property type="molecule type" value="Genomic_DNA"/>
</dbReference>
<protein>
    <submittedName>
        <fullName evidence="2">DUF4855 domain-containing protein</fullName>
    </submittedName>
</protein>
<dbReference type="InterPro" id="IPR008979">
    <property type="entry name" value="Galactose-bd-like_sf"/>
</dbReference>
<feature type="chain" id="PRO_5040852730" evidence="1">
    <location>
        <begin position="26"/>
        <end position="557"/>
    </location>
</feature>
<proteinExistence type="predicted"/>
<dbReference type="Gene3D" id="2.60.120.260">
    <property type="entry name" value="Galactose-binding domain-like"/>
    <property type="match status" value="1"/>
</dbReference>
<keyword evidence="1" id="KW-0732">Signal</keyword>
<dbReference type="SUPFAM" id="SSF49785">
    <property type="entry name" value="Galactose-binding domain-like"/>
    <property type="match status" value="1"/>
</dbReference>
<dbReference type="RefSeq" id="WP_244728420.1">
    <property type="nucleotide sequence ID" value="NZ_JALIRP010000009.1"/>
</dbReference>
<dbReference type="InterPro" id="IPR032329">
    <property type="entry name" value="DUF4855"/>
</dbReference>
<dbReference type="Pfam" id="PF16147">
    <property type="entry name" value="DUF4855"/>
    <property type="match status" value="1"/>
</dbReference>
<evidence type="ECO:0000313" key="3">
    <source>
        <dbReference type="Proteomes" id="UP001139347"/>
    </source>
</evidence>
<reference evidence="2" key="1">
    <citation type="submission" date="2022-04" db="EMBL/GenBank/DDBJ databases">
        <title>Paenibacillus mangrovi sp. nov., a novel endophytic bacterium isolated from bark of Kandelia candel.</title>
        <authorList>
            <person name="Tuo L."/>
        </authorList>
    </citation>
    <scope>NUCLEOTIDE SEQUENCE</scope>
    <source>
        <strain evidence="2">KQZ6P-2</strain>
    </source>
</reference>
<sequence>MRFMGNIGRKLLFLGLAGMMLTMNASMVKAGGDQAQPRNLVAGLTYTLSENPEDNYPDRNDELTDGVYDPSLTFTSPAWQGHLRGKVREVVFDLGELKSISEVKAHFMQHSEVGIFYPNTVSMYVSMDGEHWGTLAHINTKIPIWEPGPATDQFYQWNGETDGVPSNGNPHAVMAQARYVKVTFVAGTFAFLDEIEVLGVDGKDKKSAKISVDEPAYAQAETTGGINNLVLLYNGWYDHGEGDWTKENIVPYISYVDPNGQPKDWLYDGVLYLGLWGEHWSGSYETGTANLTNWKWYLDKTFAPEGNLKQLDEATKETAVKLGDRKHKTKVVLMIPNPGKSLSDFGDVDGDGISENMVSAEVGNEAAFANRKKAVEWYMNELRKRWSSAGYSHLELAGMYWVAEGADDEDDRNLIQYASQLVHKEKKRFYWIPYFFGNQNYAGKQLGFDVAALQPNYFFDEVPIERIETAATLAKQYHMGVEMEFDERMNTDPSFRQKYIEYLNGGIDYGYMKNVFKAYYQGNTALLDSARSQDPAVRQLYDFMYQFIKGTYVKQTP</sequence>
<name>A0A9X2B857_9BACL</name>
<evidence type="ECO:0000313" key="2">
    <source>
        <dbReference type="EMBL" id="MCJ8014133.1"/>
    </source>
</evidence>
<comment type="caution">
    <text evidence="2">The sequence shown here is derived from an EMBL/GenBank/DDBJ whole genome shotgun (WGS) entry which is preliminary data.</text>
</comment>
<gene>
    <name evidence="2" type="ORF">MUG84_20685</name>
</gene>
<accession>A0A9X2B857</accession>
<evidence type="ECO:0000256" key="1">
    <source>
        <dbReference type="SAM" id="SignalP"/>
    </source>
</evidence>
<feature type="signal peptide" evidence="1">
    <location>
        <begin position="1"/>
        <end position="25"/>
    </location>
</feature>